<feature type="domain" description="C2" evidence="2">
    <location>
        <begin position="322"/>
        <end position="451"/>
    </location>
</feature>
<dbReference type="HOGENOM" id="CLU_511268_0_0_1"/>
<dbReference type="GO" id="GO:0016192">
    <property type="term" value="P:vesicle-mediated transport"/>
    <property type="evidence" value="ECO:0000318"/>
    <property type="project" value="GO_Central"/>
</dbReference>
<dbReference type="CTD" id="6751053"/>
<dbReference type="Pfam" id="PF00168">
    <property type="entry name" value="C2"/>
    <property type="match status" value="2"/>
</dbReference>
<keyword evidence="1" id="KW-0812">Transmembrane</keyword>
<dbReference type="PROSITE" id="PS50004">
    <property type="entry name" value="C2"/>
    <property type="match status" value="2"/>
</dbReference>
<dbReference type="Gene3D" id="2.60.40.150">
    <property type="entry name" value="C2 domain"/>
    <property type="match status" value="2"/>
</dbReference>
<dbReference type="Proteomes" id="UP000009022">
    <property type="component" value="Unassembled WGS sequence"/>
</dbReference>
<dbReference type="AlphaFoldDB" id="B3RND7"/>
<feature type="transmembrane region" description="Helical" evidence="1">
    <location>
        <begin position="6"/>
        <end position="24"/>
    </location>
</feature>
<dbReference type="OrthoDB" id="10259057at2759"/>
<gene>
    <name evidence="3" type="primary">Syt</name>
    <name evidence="3" type="ORF">TRIADDRAFT_53128</name>
</gene>
<protein>
    <submittedName>
        <fullName evidence="3">Synaptotagmin</fullName>
    </submittedName>
</protein>
<dbReference type="KEGG" id="tad:TRIADDRAFT_53128"/>
<dbReference type="InParanoid" id="B3RND7"/>
<dbReference type="RefSeq" id="XP_002109269.1">
    <property type="nucleotide sequence ID" value="XM_002109233.1"/>
</dbReference>
<proteinExistence type="predicted"/>
<keyword evidence="1" id="KW-1133">Transmembrane helix</keyword>
<evidence type="ECO:0000256" key="1">
    <source>
        <dbReference type="SAM" id="Phobius"/>
    </source>
</evidence>
<feature type="domain" description="C2" evidence="2">
    <location>
        <begin position="189"/>
        <end position="311"/>
    </location>
</feature>
<dbReference type="GO" id="GO:0070382">
    <property type="term" value="C:exocytic vesicle"/>
    <property type="evidence" value="ECO:0000318"/>
    <property type="project" value="GO_Central"/>
</dbReference>
<dbReference type="GO" id="GO:0005886">
    <property type="term" value="C:plasma membrane"/>
    <property type="evidence" value="ECO:0000318"/>
    <property type="project" value="GO_Central"/>
</dbReference>
<dbReference type="STRING" id="10228.B3RND7"/>
<evidence type="ECO:0000313" key="4">
    <source>
        <dbReference type="Proteomes" id="UP000009022"/>
    </source>
</evidence>
<dbReference type="PANTHER" id="PTHR10024">
    <property type="entry name" value="SYNAPTOTAGMIN"/>
    <property type="match status" value="1"/>
</dbReference>
<keyword evidence="4" id="KW-1185">Reference proteome</keyword>
<dbReference type="InterPro" id="IPR000008">
    <property type="entry name" value="C2_dom"/>
</dbReference>
<accession>B3RND7</accession>
<dbReference type="GeneID" id="6751053"/>
<evidence type="ECO:0000259" key="2">
    <source>
        <dbReference type="PROSITE" id="PS50004"/>
    </source>
</evidence>
<dbReference type="GO" id="GO:0005544">
    <property type="term" value="F:calcium-dependent phospholipid binding"/>
    <property type="evidence" value="ECO:0000318"/>
    <property type="project" value="GO_Central"/>
</dbReference>
<dbReference type="GO" id="GO:0061891">
    <property type="term" value="F:calcium ion sensor activity"/>
    <property type="evidence" value="ECO:0000318"/>
    <property type="project" value="GO_Central"/>
</dbReference>
<keyword evidence="1" id="KW-0472">Membrane</keyword>
<reference evidence="3 4" key="1">
    <citation type="journal article" date="2008" name="Nature">
        <title>The Trichoplax genome and the nature of placozoans.</title>
        <authorList>
            <person name="Srivastava M."/>
            <person name="Begovic E."/>
            <person name="Chapman J."/>
            <person name="Putnam N.H."/>
            <person name="Hellsten U."/>
            <person name="Kawashima T."/>
            <person name="Kuo A."/>
            <person name="Mitros T."/>
            <person name="Salamov A."/>
            <person name="Carpenter M.L."/>
            <person name="Signorovitch A.Y."/>
            <person name="Moreno M.A."/>
            <person name="Kamm K."/>
            <person name="Grimwood J."/>
            <person name="Schmutz J."/>
            <person name="Shapiro H."/>
            <person name="Grigoriev I.V."/>
            <person name="Buss L.W."/>
            <person name="Schierwater B."/>
            <person name="Dellaporta S.L."/>
            <person name="Rokhsar D.S."/>
        </authorList>
    </citation>
    <scope>NUCLEOTIDE SEQUENCE [LARGE SCALE GENOMIC DNA]</scope>
    <source>
        <strain evidence="3 4">Grell-BS-1999</strain>
    </source>
</reference>
<dbReference type="EMBL" id="DS985242">
    <property type="protein sequence ID" value="EDV27435.1"/>
    <property type="molecule type" value="Genomic_DNA"/>
</dbReference>
<sequence length="467" mass="53241">MVAYLLAAIVAVCIIVYLLGCIWCRRKEMSAIDAAELSALVTSRKMAKRYYRIKRSKQEVKKLSLDFPSLDNPQNKTVKTDKINYNSTSWSARGRHNGVLHQHHLSDSEIPVTELSSTVQTSNLGSGTNLPRVLQRSYSADLNLKEAQSTREELNKIFQIKSKMLVKQLSKRGPSKANTLPKNYKDLSVSGSIQFTLKYNETEQTLFVNVVSILNLLEKEHKNLCDPFVMIQILPQDGDTLTGVTKIKRKTIQPVFNTTFCFKGTVRDLKRKSIEFLVLDYNKQKPHKILGQVLFPLGFYAFKEELSLHWKRLGVCPKEFPSPGEIQLSLRHVPSEANDEELIVVVHQARNLLPMDINTSLSDALVEITINTSRIQTQKRKTQTERRSLNPIYEETFHFKVSSMELASATIRFDVIHDQAPIEYYTIGYIIMEGSPSIGKDIQGPFFLHSLQSTEISKIWFPLNIHV</sequence>
<dbReference type="PhylomeDB" id="B3RND7"/>
<evidence type="ECO:0000313" key="3">
    <source>
        <dbReference type="EMBL" id="EDV27435.1"/>
    </source>
</evidence>
<name>B3RND7_TRIAD</name>
<organism evidence="3 4">
    <name type="scientific">Trichoplax adhaerens</name>
    <name type="common">Trichoplax reptans</name>
    <dbReference type="NCBI Taxonomy" id="10228"/>
    <lineage>
        <taxon>Eukaryota</taxon>
        <taxon>Metazoa</taxon>
        <taxon>Placozoa</taxon>
        <taxon>Uniplacotomia</taxon>
        <taxon>Trichoplacea</taxon>
        <taxon>Trichoplacidae</taxon>
        <taxon>Trichoplax</taxon>
    </lineage>
</organism>
<dbReference type="eggNOG" id="KOG1028">
    <property type="taxonomic scope" value="Eukaryota"/>
</dbReference>
<dbReference type="SUPFAM" id="SSF49562">
    <property type="entry name" value="C2 domain (Calcium/lipid-binding domain, CaLB)"/>
    <property type="match status" value="2"/>
</dbReference>
<dbReference type="PANTHER" id="PTHR10024:SF344">
    <property type="entry name" value="SYNAPTOTAGMIN-7"/>
    <property type="match status" value="1"/>
</dbReference>
<dbReference type="GO" id="GO:0017158">
    <property type="term" value="P:regulation of calcium ion-dependent exocytosis"/>
    <property type="evidence" value="ECO:0000318"/>
    <property type="project" value="GO_Central"/>
</dbReference>
<dbReference type="SMART" id="SM00239">
    <property type="entry name" value="C2"/>
    <property type="match status" value="2"/>
</dbReference>
<dbReference type="GO" id="GO:0006906">
    <property type="term" value="P:vesicle fusion"/>
    <property type="evidence" value="ECO:0000318"/>
    <property type="project" value="GO_Central"/>
</dbReference>
<dbReference type="InterPro" id="IPR035892">
    <property type="entry name" value="C2_domain_sf"/>
</dbReference>
<dbReference type="GO" id="GO:0000149">
    <property type="term" value="F:SNARE binding"/>
    <property type="evidence" value="ECO:0000318"/>
    <property type="project" value="GO_Central"/>
</dbReference>